<dbReference type="Gene3D" id="3.30.70.660">
    <property type="entry name" value="Pseudouridine synthase I, catalytic domain, C-terminal subdomain"/>
    <property type="match status" value="1"/>
</dbReference>
<dbReference type="FunFam" id="3.30.70.580:FF:000001">
    <property type="entry name" value="tRNA pseudouridine synthase A"/>
    <property type="match status" value="1"/>
</dbReference>
<dbReference type="RefSeq" id="WP_100257406.1">
    <property type="nucleotide sequence ID" value="NZ_CP011797.1"/>
</dbReference>
<keyword evidence="9" id="KW-0456">Lyase</keyword>
<comment type="similarity">
    <text evidence="1 4 7">Belongs to the tRNA pseudouridine synthase TruA family.</text>
</comment>
<dbReference type="InterPro" id="IPR020097">
    <property type="entry name" value="PsdUridine_synth_TruA_a/b_dom"/>
</dbReference>
<dbReference type="Pfam" id="PF01416">
    <property type="entry name" value="PseudoU_synth_1"/>
    <property type="match status" value="2"/>
</dbReference>
<dbReference type="NCBIfam" id="TIGR00071">
    <property type="entry name" value="hisT_truA"/>
    <property type="match status" value="1"/>
</dbReference>
<dbReference type="EMBL" id="CP011797">
    <property type="protein sequence ID" value="ATX77124.1"/>
    <property type="molecule type" value="Genomic_DNA"/>
</dbReference>
<dbReference type="GO" id="GO:0003723">
    <property type="term" value="F:RNA binding"/>
    <property type="evidence" value="ECO:0007669"/>
    <property type="project" value="InterPro"/>
</dbReference>
<dbReference type="GO" id="GO:0031119">
    <property type="term" value="P:tRNA pseudouridine synthesis"/>
    <property type="evidence" value="ECO:0007669"/>
    <property type="project" value="UniProtKB-UniRule"/>
</dbReference>
<evidence type="ECO:0000256" key="7">
    <source>
        <dbReference type="RuleBase" id="RU003792"/>
    </source>
</evidence>
<feature type="active site" description="Nucleophile" evidence="4 5">
    <location>
        <position position="65"/>
    </location>
</feature>
<organism evidence="9 10">
    <name type="scientific">Reinekea forsetii</name>
    <dbReference type="NCBI Taxonomy" id="1336806"/>
    <lineage>
        <taxon>Bacteria</taxon>
        <taxon>Pseudomonadati</taxon>
        <taxon>Pseudomonadota</taxon>
        <taxon>Gammaproteobacteria</taxon>
        <taxon>Oceanospirillales</taxon>
        <taxon>Saccharospirillaceae</taxon>
        <taxon>Reinekea</taxon>
    </lineage>
</organism>
<dbReference type="GO" id="GO:0016829">
    <property type="term" value="F:lyase activity"/>
    <property type="evidence" value="ECO:0007669"/>
    <property type="project" value="UniProtKB-KW"/>
</dbReference>
<dbReference type="AlphaFoldDB" id="A0A2K8KV09"/>
<keyword evidence="2 4" id="KW-0819">tRNA processing</keyword>
<evidence type="ECO:0000259" key="8">
    <source>
        <dbReference type="Pfam" id="PF01416"/>
    </source>
</evidence>
<protein>
    <recommendedName>
        <fullName evidence="4">tRNA pseudouridine synthase A</fullName>
        <ecNumber evidence="4">5.4.99.12</ecNumber>
    </recommendedName>
    <alternativeName>
        <fullName evidence="4">tRNA pseudouridine(38-40) synthase</fullName>
    </alternativeName>
    <alternativeName>
        <fullName evidence="4">tRNA pseudouridylate synthase I</fullName>
    </alternativeName>
    <alternativeName>
        <fullName evidence="4">tRNA-uridine isomerase I</fullName>
    </alternativeName>
</protein>
<sequence length="286" mass="32506">MSDIFPFTRNTDRFRLALCIEFKGTHYSGWQVQKTGVPTIQAFLQAAISRVANEPVATFVAGRTDAGVHATNQVVHFDTASERSDYGWLMGINSELPMDIRVKWVCPVDERFHARFSATERVYRFVIHNEWVRSAHLHELATWERNPLDAIRMQAAADLLLGRHDFSAFRAAECQAHSPVKTLKELSIRRFGDLLVLQVRADGFLHHMVRNLVGVLLAIGREQQEIDWARQVLEGRERRLGGVTAKGTGLYFVRARYDLIDLPNRPAGPSFIQPIIDTMTNPFDPV</sequence>
<feature type="binding site" evidence="4 6">
    <location>
        <position position="123"/>
    </location>
    <ligand>
        <name>substrate</name>
    </ligand>
</feature>
<dbReference type="InterPro" id="IPR020103">
    <property type="entry name" value="PsdUridine_synth_cat_dom_sf"/>
</dbReference>
<evidence type="ECO:0000313" key="9">
    <source>
        <dbReference type="EMBL" id="ATX77124.1"/>
    </source>
</evidence>
<comment type="caution">
    <text evidence="4">Lacks conserved residue(s) required for the propagation of feature annotation.</text>
</comment>
<feature type="domain" description="Pseudouridine synthase I TruA alpha/beta" evidence="8">
    <location>
        <begin position="156"/>
        <end position="258"/>
    </location>
</feature>
<dbReference type="OrthoDB" id="9811823at2"/>
<comment type="catalytic activity">
    <reaction evidence="4 7">
        <text>uridine(38/39/40) in tRNA = pseudouridine(38/39/40) in tRNA</text>
        <dbReference type="Rhea" id="RHEA:22376"/>
        <dbReference type="Rhea" id="RHEA-COMP:10085"/>
        <dbReference type="Rhea" id="RHEA-COMP:10087"/>
        <dbReference type="ChEBI" id="CHEBI:65314"/>
        <dbReference type="ChEBI" id="CHEBI:65315"/>
        <dbReference type="EC" id="5.4.99.12"/>
    </reaction>
</comment>
<evidence type="ECO:0000256" key="1">
    <source>
        <dbReference type="ARBA" id="ARBA00009375"/>
    </source>
</evidence>
<dbReference type="CDD" id="cd02570">
    <property type="entry name" value="PseudoU_synth_EcTruA"/>
    <property type="match status" value="1"/>
</dbReference>
<dbReference type="HAMAP" id="MF_00171">
    <property type="entry name" value="TruA"/>
    <property type="match status" value="1"/>
</dbReference>
<comment type="subunit">
    <text evidence="4">Homodimer.</text>
</comment>
<dbReference type="InterPro" id="IPR020095">
    <property type="entry name" value="PsdUridine_synth_TruA_C"/>
</dbReference>
<dbReference type="Gene3D" id="3.30.70.580">
    <property type="entry name" value="Pseudouridine synthase I, catalytic domain, N-terminal subdomain"/>
    <property type="match status" value="1"/>
</dbReference>
<dbReference type="GO" id="GO:0160147">
    <property type="term" value="F:tRNA pseudouridine(38-40) synthase activity"/>
    <property type="evidence" value="ECO:0007669"/>
    <property type="project" value="UniProtKB-EC"/>
</dbReference>
<dbReference type="PANTHER" id="PTHR11142:SF0">
    <property type="entry name" value="TRNA PSEUDOURIDINE SYNTHASE-LIKE 1"/>
    <property type="match status" value="1"/>
</dbReference>
<dbReference type="InterPro" id="IPR020094">
    <property type="entry name" value="TruA/RsuA/RluB/E/F_N"/>
</dbReference>
<name>A0A2K8KV09_9GAMM</name>
<dbReference type="PANTHER" id="PTHR11142">
    <property type="entry name" value="PSEUDOURIDYLATE SYNTHASE"/>
    <property type="match status" value="1"/>
</dbReference>
<dbReference type="EC" id="5.4.99.12" evidence="4"/>
<evidence type="ECO:0000256" key="5">
    <source>
        <dbReference type="PIRSR" id="PIRSR001430-1"/>
    </source>
</evidence>
<reference evidence="9 10" key="1">
    <citation type="journal article" date="2017" name="Environ. Microbiol.">
        <title>Genomic and physiological analyses of 'Reinekea forsetii' reveal a versatile opportunistic lifestyle during spring algae blooms.</title>
        <authorList>
            <person name="Avci B."/>
            <person name="Hahnke R.L."/>
            <person name="Chafee M."/>
            <person name="Fischer T."/>
            <person name="Gruber-Vodicka H."/>
            <person name="Tegetmeyer H.E."/>
            <person name="Harder J."/>
            <person name="Fuchs B.M."/>
            <person name="Amann R.I."/>
            <person name="Teeling H."/>
        </authorList>
    </citation>
    <scope>NUCLEOTIDE SEQUENCE [LARGE SCALE GENOMIC DNA]</scope>
    <source>
        <strain evidence="9 10">Hel1_31_D35</strain>
    </source>
</reference>
<proteinExistence type="inferred from homology"/>
<accession>A0A2K8KV09</accession>
<feature type="domain" description="Pseudouridine synthase I TruA alpha/beta" evidence="8">
    <location>
        <begin position="19"/>
        <end position="116"/>
    </location>
</feature>
<dbReference type="KEGG" id="rfo:REIFOR_01989"/>
<evidence type="ECO:0000256" key="3">
    <source>
        <dbReference type="ARBA" id="ARBA00023235"/>
    </source>
</evidence>
<comment type="function">
    <text evidence="4">Formation of pseudouridine at positions 38, 39 and 40 in the anticodon stem and loop of transfer RNAs.</text>
</comment>
<keyword evidence="10" id="KW-1185">Reference proteome</keyword>
<keyword evidence="3 4" id="KW-0413">Isomerase</keyword>
<dbReference type="SUPFAM" id="SSF55120">
    <property type="entry name" value="Pseudouridine synthase"/>
    <property type="match status" value="1"/>
</dbReference>
<gene>
    <name evidence="4" type="primary">truA</name>
    <name evidence="9" type="ORF">REIFOR_01989</name>
</gene>
<evidence type="ECO:0000313" key="10">
    <source>
        <dbReference type="Proteomes" id="UP000229757"/>
    </source>
</evidence>
<evidence type="ECO:0000256" key="4">
    <source>
        <dbReference type="HAMAP-Rule" id="MF_00171"/>
    </source>
</evidence>
<evidence type="ECO:0000256" key="2">
    <source>
        <dbReference type="ARBA" id="ARBA00022694"/>
    </source>
</evidence>
<dbReference type="PIRSF" id="PIRSF001430">
    <property type="entry name" value="tRNA_psdUrid_synth"/>
    <property type="match status" value="1"/>
</dbReference>
<dbReference type="InterPro" id="IPR001406">
    <property type="entry name" value="PsdUridine_synth_TruA"/>
</dbReference>
<evidence type="ECO:0000256" key="6">
    <source>
        <dbReference type="PIRSR" id="PIRSR001430-2"/>
    </source>
</evidence>
<dbReference type="Proteomes" id="UP000229757">
    <property type="component" value="Chromosome"/>
</dbReference>